<evidence type="ECO:0000313" key="3">
    <source>
        <dbReference type="EMBL" id="GAN36212.1"/>
    </source>
</evidence>
<dbReference type="CDD" id="cd05563">
    <property type="entry name" value="PTS_IIB_ascorbate"/>
    <property type="match status" value="1"/>
</dbReference>
<evidence type="ECO:0000313" key="4">
    <source>
        <dbReference type="Proteomes" id="UP000032552"/>
    </source>
</evidence>
<dbReference type="Pfam" id="PF02302">
    <property type="entry name" value="PTS_IIB"/>
    <property type="match status" value="1"/>
</dbReference>
<dbReference type="Gene3D" id="3.40.50.2300">
    <property type="match status" value="1"/>
</dbReference>
<dbReference type="InterPro" id="IPR003501">
    <property type="entry name" value="PTS_EIIB_2/3"/>
</dbReference>
<organism evidence="3 4">
    <name type="scientific">Lacticaseibacillus paracasei NRIC 0644</name>
    <dbReference type="NCBI Taxonomy" id="1435038"/>
    <lineage>
        <taxon>Bacteria</taxon>
        <taxon>Bacillati</taxon>
        <taxon>Bacillota</taxon>
        <taxon>Bacilli</taxon>
        <taxon>Lactobacillales</taxon>
        <taxon>Lactobacillaceae</taxon>
        <taxon>Lacticaseibacillus</taxon>
    </lineage>
</organism>
<feature type="domain" description="PTS EIIB type-2" evidence="2">
    <location>
        <begin position="1"/>
        <end position="97"/>
    </location>
</feature>
<gene>
    <name evidence="3" type="ORF">LC0644_0801</name>
</gene>
<dbReference type="SUPFAM" id="SSF52794">
    <property type="entry name" value="PTS system IIB component-like"/>
    <property type="match status" value="1"/>
</dbReference>
<dbReference type="EMBL" id="BAYM01000060">
    <property type="protein sequence ID" value="GAN36212.1"/>
    <property type="molecule type" value="Genomic_DNA"/>
</dbReference>
<dbReference type="PROSITE" id="PS51099">
    <property type="entry name" value="PTS_EIIB_TYPE_2"/>
    <property type="match status" value="1"/>
</dbReference>
<dbReference type="GO" id="GO:0009401">
    <property type="term" value="P:phosphoenolpyruvate-dependent sugar phosphotransferase system"/>
    <property type="evidence" value="ECO:0007669"/>
    <property type="project" value="InterPro"/>
</dbReference>
<accession>A0A0C9Q8N7</accession>
<comment type="caution">
    <text evidence="3">The sequence shown here is derived from an EMBL/GenBank/DDBJ whole genome shotgun (WGS) entry which is preliminary data.</text>
</comment>
<dbReference type="GO" id="GO:0008982">
    <property type="term" value="F:protein-N(PI)-phosphohistidine-sugar phosphotransferase activity"/>
    <property type="evidence" value="ECO:0007669"/>
    <property type="project" value="InterPro"/>
</dbReference>
<reference evidence="4" key="1">
    <citation type="submission" date="2014-05" db="EMBL/GenBank/DDBJ databases">
        <title>Whole genome sequencing of Lactobacillus casei NRIC0644.</title>
        <authorList>
            <person name="Atarashi H."/>
            <person name="Yoshida Y."/>
            <person name="Fujimura S."/>
            <person name="Tanaka N."/>
            <person name="Shiwa Y."/>
            <person name="Yoshikawa H."/>
            <person name="Okada S."/>
            <person name="Nakagawa J."/>
        </authorList>
    </citation>
    <scope>NUCLEOTIDE SEQUENCE [LARGE SCALE GENOMIC DNA]</scope>
    <source>
        <strain evidence="4">NRIC0644</strain>
    </source>
</reference>
<name>A0A0C9Q8N7_LACPA</name>
<evidence type="ECO:0000256" key="1">
    <source>
        <dbReference type="ARBA" id="ARBA00022679"/>
    </source>
</evidence>
<keyword evidence="1 3" id="KW-0808">Transferase</keyword>
<dbReference type="AlphaFoldDB" id="A0A0C9Q8N7"/>
<proteinExistence type="predicted"/>
<dbReference type="Proteomes" id="UP000032552">
    <property type="component" value="Unassembled WGS sequence"/>
</dbReference>
<dbReference type="InterPro" id="IPR013011">
    <property type="entry name" value="PTS_EIIB_2"/>
</dbReference>
<dbReference type="InterPro" id="IPR036095">
    <property type="entry name" value="PTS_EIIB-like_sf"/>
</dbReference>
<protein>
    <submittedName>
        <fullName evidence="3">Phosphotransferase system</fullName>
    </submittedName>
</protein>
<sequence>MKILVSCANGSGTSLMMMRSVQKAFKRLNIPITQIEHTNLAEGKSTAKQYDMVFTTTNFVDMFKDAQSKGVQVIGVKNVMSDKEVEQHVREDTDLVK</sequence>
<evidence type="ECO:0000259" key="2">
    <source>
        <dbReference type="PROSITE" id="PS51099"/>
    </source>
</evidence>
<dbReference type="GeneID" id="57091326"/>
<dbReference type="RefSeq" id="WP_003568032.1">
    <property type="nucleotide sequence ID" value="NZ_BAYM01000060.1"/>
</dbReference>